<dbReference type="RefSeq" id="WP_168568621.1">
    <property type="nucleotide sequence ID" value="NZ_CP051167.1"/>
</dbReference>
<dbReference type="SMART" id="SM00028">
    <property type="entry name" value="TPR"/>
    <property type="match status" value="3"/>
</dbReference>
<proteinExistence type="predicted"/>
<gene>
    <name evidence="2" type="ORF">HCG48_07630</name>
</gene>
<evidence type="ECO:0000313" key="2">
    <source>
        <dbReference type="EMBL" id="QIZ70466.1"/>
    </source>
</evidence>
<evidence type="ECO:0000313" key="3">
    <source>
        <dbReference type="Proteomes" id="UP000500857"/>
    </source>
</evidence>
<dbReference type="InterPro" id="IPR037919">
    <property type="entry name" value="OGT"/>
</dbReference>
<dbReference type="CDD" id="cd03801">
    <property type="entry name" value="GT4_PimA-like"/>
    <property type="match status" value="1"/>
</dbReference>
<dbReference type="AlphaFoldDB" id="A0A6H1TW90"/>
<dbReference type="GO" id="GO:0006493">
    <property type="term" value="P:protein O-linked glycosylation"/>
    <property type="evidence" value="ECO:0007669"/>
    <property type="project" value="InterPro"/>
</dbReference>
<dbReference type="SUPFAM" id="SSF48452">
    <property type="entry name" value="TPR-like"/>
    <property type="match status" value="1"/>
</dbReference>
<dbReference type="PROSITE" id="PS50005">
    <property type="entry name" value="TPR"/>
    <property type="match status" value="2"/>
</dbReference>
<dbReference type="Proteomes" id="UP000500857">
    <property type="component" value="Chromosome"/>
</dbReference>
<dbReference type="InterPro" id="IPR019734">
    <property type="entry name" value="TPR_rpt"/>
</dbReference>
<dbReference type="GO" id="GO:0097363">
    <property type="term" value="F:protein O-acetylglucosaminyltransferase activity"/>
    <property type="evidence" value="ECO:0007669"/>
    <property type="project" value="TreeGrafter"/>
</dbReference>
<sequence>MKIAFLDLSTWDYKIESAYQIPLGGSQSALCYLAENLAEQGHEIFLLNGTKTAGRSRGVSCLPLDDNDDIRQLFRSLDAAIVLNQAGWGKKLKPLLGYATKLFLWTQQVPSLKAMQALGDRAELDAYDRLIFVSNWQRDRFLDSFAIDREKTVVLRNAIAPAFANLFPEQTDILAAKTNPPILAYTSTPFRGLDLLLSIFPKIREAIPGTRLQVFSSKKVYQMATELDESVYGILYQKCRQMEGVEYIGSIPQPQLAEKLRSIAMLAYANTFEETSCIAVVEAMASGCFVVTSELAALPETTAGFGHLVSVEGVEGFSSVRDWQFSQRPDWQNYADRFLEKTVQVLRNWQSEESASLLKKQVEYIQKQCTWTVRSREWVRYLEKICGINERKNPEVVRAIDREVRGQLQQGNSGEAIARCQRAIAQYPQSAILYKSLGNALQTQGKIDAAIRAYAKAIELDPNFAEARANLGSMYYQKRQLTMAIKFYKQAIELEPNLTGVYWNLSKVLEENGQLEEAKIYRDRAVERSVE</sequence>
<dbReference type="PROSITE" id="PS50293">
    <property type="entry name" value="TPR_REGION"/>
    <property type="match status" value="2"/>
</dbReference>
<dbReference type="SUPFAM" id="SSF53756">
    <property type="entry name" value="UDP-Glycosyltransferase/glycogen phosphorylase"/>
    <property type="match status" value="1"/>
</dbReference>
<organism evidence="2 3">
    <name type="scientific">Oxynema aestuarii AP17</name>
    <dbReference type="NCBI Taxonomy" id="2064643"/>
    <lineage>
        <taxon>Bacteria</taxon>
        <taxon>Bacillati</taxon>
        <taxon>Cyanobacteriota</taxon>
        <taxon>Cyanophyceae</taxon>
        <taxon>Oscillatoriophycideae</taxon>
        <taxon>Oscillatoriales</taxon>
        <taxon>Oscillatoriaceae</taxon>
        <taxon>Oxynema</taxon>
        <taxon>Oxynema aestuarii</taxon>
    </lineage>
</organism>
<dbReference type="InterPro" id="IPR011990">
    <property type="entry name" value="TPR-like_helical_dom_sf"/>
</dbReference>
<dbReference type="Gene3D" id="3.40.50.2000">
    <property type="entry name" value="Glycogen Phosphorylase B"/>
    <property type="match status" value="2"/>
</dbReference>
<dbReference type="Pfam" id="PF13181">
    <property type="entry name" value="TPR_8"/>
    <property type="match status" value="1"/>
</dbReference>
<evidence type="ECO:0000256" key="1">
    <source>
        <dbReference type="PROSITE-ProRule" id="PRU00339"/>
    </source>
</evidence>
<dbReference type="KEGG" id="oxy:HCG48_07630"/>
<keyword evidence="1" id="KW-0802">TPR repeat</keyword>
<name>A0A6H1TW90_9CYAN</name>
<protein>
    <submittedName>
        <fullName evidence="2">Tetratricopeptide repeat protein</fullName>
    </submittedName>
</protein>
<dbReference type="Pfam" id="PF13432">
    <property type="entry name" value="TPR_16"/>
    <property type="match status" value="1"/>
</dbReference>
<feature type="repeat" description="TPR" evidence="1">
    <location>
        <begin position="465"/>
        <end position="498"/>
    </location>
</feature>
<accession>A0A6H1TW90</accession>
<reference evidence="2 3" key="1">
    <citation type="submission" date="2020-04" db="EMBL/GenBank/DDBJ databases">
        <authorList>
            <person name="Basu S."/>
            <person name="Maruthanayagam V."/>
            <person name="Chakraborty S."/>
            <person name="Pramanik A."/>
            <person name="Mukherjee J."/>
            <person name="Brink B."/>
        </authorList>
    </citation>
    <scope>NUCLEOTIDE SEQUENCE [LARGE SCALE GENOMIC DNA]</scope>
    <source>
        <strain evidence="2 3">AP17</strain>
    </source>
</reference>
<keyword evidence="3" id="KW-1185">Reference proteome</keyword>
<dbReference type="EMBL" id="CP051167">
    <property type="protein sequence ID" value="QIZ70466.1"/>
    <property type="molecule type" value="Genomic_DNA"/>
</dbReference>
<dbReference type="Pfam" id="PF13692">
    <property type="entry name" value="Glyco_trans_1_4"/>
    <property type="match status" value="1"/>
</dbReference>
<dbReference type="PANTHER" id="PTHR44366">
    <property type="entry name" value="UDP-N-ACETYLGLUCOSAMINE--PEPTIDE N-ACETYLGLUCOSAMINYLTRANSFERASE 110 KDA SUBUNIT"/>
    <property type="match status" value="1"/>
</dbReference>
<dbReference type="PANTHER" id="PTHR44366:SF1">
    <property type="entry name" value="UDP-N-ACETYLGLUCOSAMINE--PEPTIDE N-ACETYLGLUCOSAMINYLTRANSFERASE 110 KDA SUBUNIT"/>
    <property type="match status" value="1"/>
</dbReference>
<dbReference type="Gene3D" id="1.25.40.10">
    <property type="entry name" value="Tetratricopeptide repeat domain"/>
    <property type="match status" value="1"/>
</dbReference>
<feature type="repeat" description="TPR" evidence="1">
    <location>
        <begin position="431"/>
        <end position="464"/>
    </location>
</feature>